<dbReference type="OrthoDB" id="9798772at2"/>
<keyword evidence="5" id="KW-1185">Reference proteome</keyword>
<dbReference type="GO" id="GO:0016151">
    <property type="term" value="F:nickel cation binding"/>
    <property type="evidence" value="ECO:0007669"/>
    <property type="project" value="UniProtKB-UniRule"/>
</dbReference>
<dbReference type="GO" id="GO:0005737">
    <property type="term" value="C:cytoplasm"/>
    <property type="evidence" value="ECO:0007669"/>
    <property type="project" value="UniProtKB-SubCell"/>
</dbReference>
<evidence type="ECO:0000256" key="1">
    <source>
        <dbReference type="ARBA" id="ARBA00022988"/>
    </source>
</evidence>
<gene>
    <name evidence="3 4" type="primary">ureF</name>
    <name evidence="4" type="ORF">AAW51_4447</name>
</gene>
<dbReference type="Gene3D" id="1.10.4190.10">
    <property type="entry name" value="Urease accessory protein UreF"/>
    <property type="match status" value="1"/>
</dbReference>
<comment type="function">
    <text evidence="3">Required for maturation of urease via the functional incorporation of the urease nickel metallocenter.</text>
</comment>
<dbReference type="InterPro" id="IPR038277">
    <property type="entry name" value="UreF_sf"/>
</dbReference>
<dbReference type="AlphaFoldDB" id="A0A0G3BT03"/>
<reference evidence="4 5" key="1">
    <citation type="submission" date="2015-05" db="EMBL/GenBank/DDBJ databases">
        <authorList>
            <person name="Tang B."/>
            <person name="Yu Y."/>
        </authorList>
    </citation>
    <scope>NUCLEOTIDE SEQUENCE [LARGE SCALE GENOMIC DNA]</scope>
    <source>
        <strain evidence="4 5">DSM 7029</strain>
    </source>
</reference>
<dbReference type="PIRSF" id="PIRSF009467">
    <property type="entry name" value="Ureas_acces_UreF"/>
    <property type="match status" value="1"/>
</dbReference>
<dbReference type="KEGG" id="pbh:AAW51_4447"/>
<proteinExistence type="inferred from homology"/>
<dbReference type="RefSeq" id="WP_047196336.1">
    <property type="nucleotide sequence ID" value="NZ_CP011371.1"/>
</dbReference>
<name>A0A0G3BT03_9BURK</name>
<protein>
    <recommendedName>
        <fullName evidence="3">Urease accessory protein UreF</fullName>
    </recommendedName>
</protein>
<comment type="subcellular location">
    <subcellularLocation>
        <location evidence="3">Cytoplasm</location>
    </subcellularLocation>
</comment>
<accession>A0A0G3BT03</accession>
<comment type="subunit">
    <text evidence="3">UreD, UreF and UreG form a complex that acts as a GTP-hydrolysis-dependent molecular chaperone, activating the urease apoprotein by helping to assemble the nickel containing metallocenter of UreC. The UreE protein probably delivers the nickel.</text>
</comment>
<keyword evidence="2 3" id="KW-0143">Chaperone</keyword>
<keyword evidence="1 3" id="KW-0996">Nickel insertion</keyword>
<keyword evidence="3" id="KW-0963">Cytoplasm</keyword>
<organism evidence="4 5">
    <name type="scientific">Caldimonas brevitalea</name>
    <dbReference type="NCBI Taxonomy" id="413882"/>
    <lineage>
        <taxon>Bacteria</taxon>
        <taxon>Pseudomonadati</taxon>
        <taxon>Pseudomonadota</taxon>
        <taxon>Betaproteobacteria</taxon>
        <taxon>Burkholderiales</taxon>
        <taxon>Sphaerotilaceae</taxon>
        <taxon>Caldimonas</taxon>
    </lineage>
</organism>
<dbReference type="EMBL" id="CP011371">
    <property type="protein sequence ID" value="AKJ31138.1"/>
    <property type="molecule type" value="Genomic_DNA"/>
</dbReference>
<sequence>MPRVLDRRAPAAPNPHTLLQLMWLASPALPVGGFSYSEGLEAAIESGRVTNETQAGDWLLDQLQLCLMRNELAVLAQSLRAWRRGDAERVAELNQWVLTTRESAELRQQTEQMGRSLAQWLRLRAEDPRLAVLEALQPAPTYPVAFALAAAQTGAAPREVLLCFAFGWSENMVQAAIKAVPLGQSAGQRMLARLADAIPPAVEQALQLRDAQRQAFAPMLAILSSVHETQYSRLFRS</sequence>
<dbReference type="Proteomes" id="UP000035352">
    <property type="component" value="Chromosome"/>
</dbReference>
<dbReference type="Pfam" id="PF01730">
    <property type="entry name" value="UreF"/>
    <property type="match status" value="1"/>
</dbReference>
<dbReference type="PANTHER" id="PTHR33620">
    <property type="entry name" value="UREASE ACCESSORY PROTEIN F"/>
    <property type="match status" value="1"/>
</dbReference>
<dbReference type="STRING" id="413882.AAW51_4447"/>
<dbReference type="PATRIC" id="fig|413882.6.peg.4646"/>
<evidence type="ECO:0000313" key="5">
    <source>
        <dbReference type="Proteomes" id="UP000035352"/>
    </source>
</evidence>
<dbReference type="PANTHER" id="PTHR33620:SF1">
    <property type="entry name" value="UREASE ACCESSORY PROTEIN F"/>
    <property type="match status" value="1"/>
</dbReference>
<comment type="similarity">
    <text evidence="3">Belongs to the UreF family.</text>
</comment>
<dbReference type="InterPro" id="IPR002639">
    <property type="entry name" value="UreF"/>
</dbReference>
<evidence type="ECO:0000256" key="2">
    <source>
        <dbReference type="ARBA" id="ARBA00023186"/>
    </source>
</evidence>
<evidence type="ECO:0000256" key="3">
    <source>
        <dbReference type="HAMAP-Rule" id="MF_01385"/>
    </source>
</evidence>
<dbReference type="HAMAP" id="MF_01385">
    <property type="entry name" value="UreF"/>
    <property type="match status" value="1"/>
</dbReference>
<evidence type="ECO:0000313" key="4">
    <source>
        <dbReference type="EMBL" id="AKJ31138.1"/>
    </source>
</evidence>